<dbReference type="Gene3D" id="3.20.20.120">
    <property type="entry name" value="Enolase-like C-terminal domain"/>
    <property type="match status" value="1"/>
</dbReference>
<feature type="binding site" evidence="14">
    <location>
        <begin position="368"/>
        <end position="371"/>
    </location>
    <ligand>
        <name>substrate</name>
    </ligand>
</feature>
<dbReference type="GO" id="GO:0004634">
    <property type="term" value="F:phosphopyruvate hydratase activity"/>
    <property type="evidence" value="ECO:0007669"/>
    <property type="project" value="UniProtKB-UniRule"/>
</dbReference>
<comment type="function">
    <text evidence="11 12">Catalyzes the reversible conversion of 2-phosphoglycerate (2-PG) into phosphoenolpyruvate (PEP). It is essential for the degradation of carbohydrates via glycolysis.</text>
</comment>
<feature type="binding site" evidence="12">
    <location>
        <position position="163"/>
    </location>
    <ligand>
        <name>(2R)-2-phosphoglycerate</name>
        <dbReference type="ChEBI" id="CHEBI:58289"/>
    </ligand>
</feature>
<keyword evidence="6 12" id="KW-0964">Secreted</keyword>
<evidence type="ECO:0000256" key="14">
    <source>
        <dbReference type="PIRSR" id="PIRSR001400-2"/>
    </source>
</evidence>
<feature type="binding site" evidence="12 15">
    <location>
        <position position="289"/>
    </location>
    <ligand>
        <name>Mg(2+)</name>
        <dbReference type="ChEBI" id="CHEBI:18420"/>
    </ligand>
</feature>
<dbReference type="PIRSF" id="PIRSF001400">
    <property type="entry name" value="Enolase"/>
    <property type="match status" value="1"/>
</dbReference>
<evidence type="ECO:0000256" key="11">
    <source>
        <dbReference type="ARBA" id="ARBA00045763"/>
    </source>
</evidence>
<feature type="binding site" evidence="12 15">
    <location>
        <position position="316"/>
    </location>
    <ligand>
        <name>Mg(2+)</name>
        <dbReference type="ChEBI" id="CHEBI:18420"/>
    </ligand>
</feature>
<feature type="binding site" evidence="14">
    <location>
        <position position="164"/>
    </location>
    <ligand>
        <name>substrate</name>
    </ligand>
</feature>
<evidence type="ECO:0000256" key="10">
    <source>
        <dbReference type="ARBA" id="ARBA00023239"/>
    </source>
</evidence>
<dbReference type="FunFam" id="3.20.20.120:FF:000001">
    <property type="entry name" value="Enolase"/>
    <property type="match status" value="1"/>
</dbReference>
<dbReference type="Pfam" id="PF00113">
    <property type="entry name" value="Enolase_C"/>
    <property type="match status" value="1"/>
</dbReference>
<keyword evidence="7 12" id="KW-0479">Metal-binding</keyword>
<dbReference type="SFLD" id="SFLDS00001">
    <property type="entry name" value="Enolase"/>
    <property type="match status" value="1"/>
</dbReference>
<dbReference type="InterPro" id="IPR036849">
    <property type="entry name" value="Enolase-like_C_sf"/>
</dbReference>
<feature type="binding site" evidence="14">
    <location>
        <position position="289"/>
    </location>
    <ligand>
        <name>substrate</name>
    </ligand>
</feature>
<comment type="similarity">
    <text evidence="2 12">Belongs to the enolase family.</text>
</comment>
<comment type="subcellular location">
    <subcellularLocation>
        <location evidence="12">Cytoplasm</location>
    </subcellularLocation>
    <subcellularLocation>
        <location evidence="12">Secreted</location>
    </subcellularLocation>
    <subcellularLocation>
        <location evidence="12">Cell surface</location>
    </subcellularLocation>
    <text evidence="12">Fractions of enolase are present in both the cytoplasm and on the cell surface.</text>
</comment>
<evidence type="ECO:0000256" key="12">
    <source>
        <dbReference type="HAMAP-Rule" id="MF_00318"/>
    </source>
</evidence>
<evidence type="ECO:0000313" key="18">
    <source>
        <dbReference type="EMBL" id="WEK19972.1"/>
    </source>
</evidence>
<evidence type="ECO:0000256" key="1">
    <source>
        <dbReference type="ARBA" id="ARBA00005031"/>
    </source>
</evidence>
<dbReference type="HAMAP" id="MF_00318">
    <property type="entry name" value="Enolase"/>
    <property type="match status" value="1"/>
</dbReference>
<dbReference type="GO" id="GO:0005576">
    <property type="term" value="C:extracellular region"/>
    <property type="evidence" value="ECO:0007669"/>
    <property type="project" value="UniProtKB-SubCell"/>
</dbReference>
<dbReference type="SFLD" id="SFLDF00002">
    <property type="entry name" value="enolase"/>
    <property type="match status" value="1"/>
</dbReference>
<dbReference type="InterPro" id="IPR020809">
    <property type="entry name" value="Enolase_CS"/>
</dbReference>
<dbReference type="SUPFAM" id="SSF51604">
    <property type="entry name" value="Enolase C-terminal domain-like"/>
    <property type="match status" value="1"/>
</dbReference>
<evidence type="ECO:0000256" key="8">
    <source>
        <dbReference type="ARBA" id="ARBA00022842"/>
    </source>
</evidence>
<dbReference type="SMART" id="SM01192">
    <property type="entry name" value="Enolase_C"/>
    <property type="match status" value="1"/>
</dbReference>
<evidence type="ECO:0000256" key="2">
    <source>
        <dbReference type="ARBA" id="ARBA00009604"/>
    </source>
</evidence>
<feature type="binding site" evidence="12">
    <location>
        <position position="371"/>
    </location>
    <ligand>
        <name>(2R)-2-phosphoglycerate</name>
        <dbReference type="ChEBI" id="CHEBI:58289"/>
    </ligand>
</feature>
<keyword evidence="8 12" id="KW-0460">Magnesium</keyword>
<dbReference type="SMART" id="SM01193">
    <property type="entry name" value="Enolase_N"/>
    <property type="match status" value="1"/>
</dbReference>
<dbReference type="InterPro" id="IPR029017">
    <property type="entry name" value="Enolase-like_N"/>
</dbReference>
<proteinExistence type="inferred from homology"/>
<organism evidence="18 19">
    <name type="scientific">Candidatus Pedobacter colombiensis</name>
    <dbReference type="NCBI Taxonomy" id="3121371"/>
    <lineage>
        <taxon>Bacteria</taxon>
        <taxon>Pseudomonadati</taxon>
        <taxon>Bacteroidota</taxon>
        <taxon>Sphingobacteriia</taxon>
        <taxon>Sphingobacteriales</taxon>
        <taxon>Sphingobacteriaceae</taxon>
        <taxon>Pedobacter</taxon>
    </lineage>
</organism>
<comment type="cofactor">
    <cofactor evidence="15">
        <name>Mg(2+)</name>
        <dbReference type="ChEBI" id="CHEBI:18420"/>
    </cofactor>
    <text evidence="15">Mg(2+) is required for catalysis and for stabilizing the dimer.</text>
</comment>
<evidence type="ECO:0000256" key="7">
    <source>
        <dbReference type="ARBA" id="ARBA00022723"/>
    </source>
</evidence>
<evidence type="ECO:0000256" key="4">
    <source>
        <dbReference type="ARBA" id="ARBA00017068"/>
    </source>
</evidence>
<feature type="active site" description="Proton acceptor" evidence="12 13">
    <location>
        <position position="341"/>
    </location>
</feature>
<keyword evidence="9 12" id="KW-0324">Glycolysis</keyword>
<reference evidence="18" key="1">
    <citation type="submission" date="2023-03" db="EMBL/GenBank/DDBJ databases">
        <title>Andean soil-derived lignocellulolytic bacterial consortium as a source of novel taxa and putative plastic-active enzymes.</title>
        <authorList>
            <person name="Diaz-Garcia L."/>
            <person name="Chuvochina M."/>
            <person name="Feuerriegel G."/>
            <person name="Bunk B."/>
            <person name="Sproer C."/>
            <person name="Streit W.R."/>
            <person name="Rodriguez L.M."/>
            <person name="Overmann J."/>
            <person name="Jimenez D.J."/>
        </authorList>
    </citation>
    <scope>NUCLEOTIDE SEQUENCE</scope>
    <source>
        <strain evidence="18">MAG 3858</strain>
    </source>
</reference>
<feature type="binding site" evidence="14">
    <location>
        <position position="392"/>
    </location>
    <ligand>
        <name>substrate</name>
    </ligand>
</feature>
<dbReference type="Proteomes" id="UP001214530">
    <property type="component" value="Chromosome"/>
</dbReference>
<dbReference type="InterPro" id="IPR020811">
    <property type="entry name" value="Enolase_N"/>
</dbReference>
<dbReference type="CDD" id="cd03313">
    <property type="entry name" value="enolase"/>
    <property type="match status" value="1"/>
</dbReference>
<dbReference type="NCBIfam" id="TIGR01060">
    <property type="entry name" value="eno"/>
    <property type="match status" value="1"/>
</dbReference>
<dbReference type="GO" id="GO:0006096">
    <property type="term" value="P:glycolytic process"/>
    <property type="evidence" value="ECO:0007669"/>
    <property type="project" value="UniProtKB-UniRule"/>
</dbReference>
<dbReference type="GO" id="GO:0009986">
    <property type="term" value="C:cell surface"/>
    <property type="evidence" value="ECO:0007669"/>
    <property type="project" value="UniProtKB-SubCell"/>
</dbReference>
<feature type="binding site" evidence="14">
    <location>
        <position position="316"/>
    </location>
    <ligand>
        <name>substrate</name>
    </ligand>
</feature>
<dbReference type="Gene3D" id="3.30.390.10">
    <property type="entry name" value="Enolase-like, N-terminal domain"/>
    <property type="match status" value="1"/>
</dbReference>
<evidence type="ECO:0000256" key="6">
    <source>
        <dbReference type="ARBA" id="ARBA00022525"/>
    </source>
</evidence>
<feature type="binding site" evidence="12">
    <location>
        <position position="392"/>
    </location>
    <ligand>
        <name>(2R)-2-phosphoglycerate</name>
        <dbReference type="ChEBI" id="CHEBI:58289"/>
    </ligand>
</feature>
<evidence type="ECO:0000256" key="5">
    <source>
        <dbReference type="ARBA" id="ARBA00022490"/>
    </source>
</evidence>
<evidence type="ECO:0000256" key="15">
    <source>
        <dbReference type="PIRSR" id="PIRSR001400-3"/>
    </source>
</evidence>
<dbReference type="GO" id="GO:0000287">
    <property type="term" value="F:magnesium ion binding"/>
    <property type="evidence" value="ECO:0007669"/>
    <property type="project" value="UniProtKB-UniRule"/>
</dbReference>
<evidence type="ECO:0000313" key="19">
    <source>
        <dbReference type="Proteomes" id="UP001214530"/>
    </source>
</evidence>
<dbReference type="PROSITE" id="PS00164">
    <property type="entry name" value="ENOLASE"/>
    <property type="match status" value="1"/>
</dbReference>
<feature type="binding site" evidence="14">
    <location>
        <position position="155"/>
    </location>
    <ligand>
        <name>substrate</name>
    </ligand>
</feature>
<dbReference type="EMBL" id="CP119313">
    <property type="protein sequence ID" value="WEK19972.1"/>
    <property type="molecule type" value="Genomic_DNA"/>
</dbReference>
<comment type="cofactor">
    <cofactor evidence="12">
        <name>Mg(2+)</name>
        <dbReference type="ChEBI" id="CHEBI:18420"/>
    </cofactor>
    <text evidence="12">Binds a second Mg(2+) ion via substrate during catalysis.</text>
</comment>
<dbReference type="SUPFAM" id="SSF54826">
    <property type="entry name" value="Enolase N-terminal domain-like"/>
    <property type="match status" value="1"/>
</dbReference>
<dbReference type="SFLD" id="SFLDG00178">
    <property type="entry name" value="enolase"/>
    <property type="match status" value="1"/>
</dbReference>
<feature type="domain" description="Enolase N-terminal" evidence="17">
    <location>
        <begin position="4"/>
        <end position="134"/>
    </location>
</feature>
<evidence type="ECO:0000259" key="16">
    <source>
        <dbReference type="SMART" id="SM01192"/>
    </source>
</evidence>
<dbReference type="EC" id="4.2.1.11" evidence="3 12"/>
<dbReference type="InterPro" id="IPR020810">
    <property type="entry name" value="Enolase_C"/>
</dbReference>
<dbReference type="FunFam" id="3.30.390.10:FF:000001">
    <property type="entry name" value="Enolase"/>
    <property type="match status" value="1"/>
</dbReference>
<feature type="domain" description="Enolase C-terminal TIM barrel" evidence="16">
    <location>
        <begin position="139"/>
        <end position="429"/>
    </location>
</feature>
<dbReference type="PANTHER" id="PTHR11902">
    <property type="entry name" value="ENOLASE"/>
    <property type="match status" value="1"/>
</dbReference>
<comment type="pathway">
    <text evidence="1 12">Carbohydrate degradation; glycolysis; pyruvate from D-glyceraldehyde 3-phosphate: step 4/5.</text>
</comment>
<evidence type="ECO:0000259" key="17">
    <source>
        <dbReference type="SMART" id="SM01193"/>
    </source>
</evidence>
<protein>
    <recommendedName>
        <fullName evidence="4 12">Enolase</fullName>
        <ecNumber evidence="3 12">4.2.1.11</ecNumber>
    </recommendedName>
    <alternativeName>
        <fullName evidence="12">2-phospho-D-glycerate hydro-lyase</fullName>
    </alternativeName>
    <alternativeName>
        <fullName evidence="12">2-phosphoglycerate dehydratase</fullName>
    </alternativeName>
</protein>
<evidence type="ECO:0000256" key="3">
    <source>
        <dbReference type="ARBA" id="ARBA00012058"/>
    </source>
</evidence>
<name>A0AAJ5W8H8_9SPHI</name>
<feature type="binding site" evidence="12">
    <location>
        <position position="370"/>
    </location>
    <ligand>
        <name>(2R)-2-phosphoglycerate</name>
        <dbReference type="ChEBI" id="CHEBI:58289"/>
    </ligand>
</feature>
<dbReference type="AlphaFoldDB" id="A0AAJ5W8H8"/>
<comment type="catalytic activity">
    <reaction evidence="12">
        <text>(2R)-2-phosphoglycerate = phosphoenolpyruvate + H2O</text>
        <dbReference type="Rhea" id="RHEA:10164"/>
        <dbReference type="ChEBI" id="CHEBI:15377"/>
        <dbReference type="ChEBI" id="CHEBI:58289"/>
        <dbReference type="ChEBI" id="CHEBI:58702"/>
        <dbReference type="EC" id="4.2.1.11"/>
    </reaction>
</comment>
<sequence>MSLIIDVHARQILDSRGNPTIEVDVMTENGVLGRAAVPSGASTGMHEAVELRDNDKSVYMGKGVLKAVANVNDKIAGELRGVDVFEQNAIDNLMIKLDGTENKGNLGANAILGVSLAVAKAAAQESRQPLYRYIGGVNANTLPIPMMNIVNGGSHSDAPIAFQEFMIMPVGASSFSEALRWGTEVFHNLKAILHDRGLSTAVGDEGGFAPTFEGTEDAVETILKAIEKAGYTPGKQIALAFDCAASEFYKDGKYDYTKFEGDKGAIRTSAEQAEYLASLTEKYPIISIEDGMGEDDWAGWKLLTEKIGDRVQLVGDDLFVTNVKRLQTGIDSDTANSILVKVNQIGSLTETINAVSLAQTNGYTSVMSHRSGETEDVTIADLAVALNCGQIKTGSASRSDRIAKYNQLLRIEEELGSAARFIGKDFKYAVK</sequence>
<dbReference type="PANTHER" id="PTHR11902:SF1">
    <property type="entry name" value="ENOLASE"/>
    <property type="match status" value="1"/>
</dbReference>
<keyword evidence="5 12" id="KW-0963">Cytoplasm</keyword>
<dbReference type="PRINTS" id="PR00148">
    <property type="entry name" value="ENOLASE"/>
</dbReference>
<feature type="binding site" evidence="12 15">
    <location>
        <position position="242"/>
    </location>
    <ligand>
        <name>Mg(2+)</name>
        <dbReference type="ChEBI" id="CHEBI:18420"/>
    </ligand>
</feature>
<evidence type="ECO:0000256" key="9">
    <source>
        <dbReference type="ARBA" id="ARBA00023152"/>
    </source>
</evidence>
<accession>A0AAJ5W8H8</accession>
<dbReference type="InterPro" id="IPR000941">
    <property type="entry name" value="Enolase"/>
</dbReference>
<dbReference type="GO" id="GO:0000015">
    <property type="term" value="C:phosphopyruvate hydratase complex"/>
    <property type="evidence" value="ECO:0007669"/>
    <property type="project" value="InterPro"/>
</dbReference>
<feature type="binding site" evidence="12">
    <location>
        <position position="341"/>
    </location>
    <ligand>
        <name>(2R)-2-phosphoglycerate</name>
        <dbReference type="ChEBI" id="CHEBI:58289"/>
    </ligand>
</feature>
<dbReference type="Pfam" id="PF03952">
    <property type="entry name" value="Enolase_N"/>
    <property type="match status" value="1"/>
</dbReference>
<keyword evidence="10 12" id="KW-0456">Lyase</keyword>
<gene>
    <name evidence="12 18" type="primary">eno</name>
    <name evidence="18" type="ORF">P0Y49_02240</name>
</gene>
<feature type="active site" description="Proton donor" evidence="12 13">
    <location>
        <position position="205"/>
    </location>
</feature>
<evidence type="ECO:0000256" key="13">
    <source>
        <dbReference type="PIRSR" id="PIRSR001400-1"/>
    </source>
</evidence>